<comment type="caution">
    <text evidence="2">The sequence shown here is derived from an EMBL/GenBank/DDBJ whole genome shotgun (WGS) entry which is preliminary data.</text>
</comment>
<protein>
    <recommendedName>
        <fullName evidence="1">BLUF domain-containing protein</fullName>
    </recommendedName>
</protein>
<dbReference type="AlphaFoldDB" id="A0AA38XXH5"/>
<reference evidence="2" key="1">
    <citation type="submission" date="2022-10" db="EMBL/GenBank/DDBJ databases">
        <title>Culturing micro-colonial fungi from biological soil crusts in the Mojave desert and describing Neophaeococcomyces mojavensis, and introducing the new genera and species Taxawa tesnikishii.</title>
        <authorList>
            <person name="Kurbessoian T."/>
            <person name="Stajich J.E."/>
        </authorList>
    </citation>
    <scope>NUCLEOTIDE SEQUENCE</scope>
    <source>
        <strain evidence="2">TK_35</strain>
    </source>
</reference>
<gene>
    <name evidence="2" type="ORF">H2204_009641</name>
</gene>
<dbReference type="GO" id="GO:0071949">
    <property type="term" value="F:FAD binding"/>
    <property type="evidence" value="ECO:0007669"/>
    <property type="project" value="InterPro"/>
</dbReference>
<dbReference type="EMBL" id="JAPDRN010000077">
    <property type="protein sequence ID" value="KAJ9627414.1"/>
    <property type="molecule type" value="Genomic_DNA"/>
</dbReference>
<dbReference type="PROSITE" id="PS50925">
    <property type="entry name" value="BLUF"/>
    <property type="match status" value="1"/>
</dbReference>
<evidence type="ECO:0000259" key="1">
    <source>
        <dbReference type="PROSITE" id="PS50925"/>
    </source>
</evidence>
<dbReference type="GO" id="GO:0009882">
    <property type="term" value="F:blue light photoreceptor activity"/>
    <property type="evidence" value="ECO:0007669"/>
    <property type="project" value="InterPro"/>
</dbReference>
<dbReference type="SMART" id="SM01034">
    <property type="entry name" value="BLUF"/>
    <property type="match status" value="1"/>
</dbReference>
<feature type="domain" description="BLUF" evidence="1">
    <location>
        <begin position="14"/>
        <end position="112"/>
    </location>
</feature>
<sequence>MVCRATCKEISMPIRAVAYASEAIREIAADGLGQTEGKLCAIVDDAARFNRNAGVTGVLLFDGEHFLQYLEGPEDGLSVAYSRVIGASSHTGLVELQRGRVGHRRLPFWPMRWLPAELHELGRIAKADWTDFAQGERTAEQGPSGMDLLLGAVKQQVAAI</sequence>
<dbReference type="InterPro" id="IPR036046">
    <property type="entry name" value="Acylphosphatase-like_dom_sf"/>
</dbReference>
<proteinExistence type="predicted"/>
<dbReference type="InterPro" id="IPR007024">
    <property type="entry name" value="BLUF_domain"/>
</dbReference>
<dbReference type="Pfam" id="PF04940">
    <property type="entry name" value="BLUF"/>
    <property type="match status" value="1"/>
</dbReference>
<organism evidence="2">
    <name type="scientific">Knufia peltigerae</name>
    <dbReference type="NCBI Taxonomy" id="1002370"/>
    <lineage>
        <taxon>Eukaryota</taxon>
        <taxon>Fungi</taxon>
        <taxon>Dikarya</taxon>
        <taxon>Ascomycota</taxon>
        <taxon>Pezizomycotina</taxon>
        <taxon>Eurotiomycetes</taxon>
        <taxon>Chaetothyriomycetidae</taxon>
        <taxon>Chaetothyriales</taxon>
        <taxon>Trichomeriaceae</taxon>
        <taxon>Knufia</taxon>
    </lineage>
</organism>
<accession>A0AA38XXH5</accession>
<dbReference type="Gene3D" id="3.30.70.100">
    <property type="match status" value="1"/>
</dbReference>
<dbReference type="SUPFAM" id="SSF54975">
    <property type="entry name" value="Acylphosphatase/BLUF domain-like"/>
    <property type="match status" value="1"/>
</dbReference>
<name>A0AA38XXH5_9EURO</name>
<evidence type="ECO:0000313" key="2">
    <source>
        <dbReference type="EMBL" id="KAJ9627414.1"/>
    </source>
</evidence>